<dbReference type="AlphaFoldDB" id="A0A4P8XHA9"/>
<accession>A0A4P8XHA9</accession>
<dbReference type="KEGG" id="palo:E6C60_0980"/>
<proteinExistence type="predicted"/>
<evidence type="ECO:0000313" key="1">
    <source>
        <dbReference type="EMBL" id="QCT01698.1"/>
    </source>
</evidence>
<protein>
    <recommendedName>
        <fullName evidence="3">Carbohydrate-binding protein</fullName>
    </recommendedName>
</protein>
<evidence type="ECO:0008006" key="3">
    <source>
        <dbReference type="Google" id="ProtNLM"/>
    </source>
</evidence>
<gene>
    <name evidence="1" type="ORF">E6C60_0980</name>
</gene>
<sequence length="262" mass="29037">MTQLSLSIEQADGTVKAEHQGEDKAVLVYKQAYEEGDVIVLNSSESGVYLVIQLEDTIPPAYVYLKGNTYRYPVPPSEKRVSYSPKSFTGSVHVLQARLATEDERSATKNLAYNSFDQSDNEQCFPHASANVQTRGESVFAPRNAINGNTISHSHGPWPFESWGINQRADAAITVHFGRTVEVESVALTLRADFPHDNYWTQATLTFSDGSKQVVHLEKSGEPQSFAVEPKSIEWVTLSELIPSDDPSPFPALTQIEVYGRD</sequence>
<reference evidence="1 2" key="1">
    <citation type="submission" date="2019-05" db="EMBL/GenBank/DDBJ databases">
        <authorList>
            <person name="Chen C."/>
        </authorList>
    </citation>
    <scope>NUCLEOTIDE SEQUENCE [LARGE SCALE GENOMIC DNA]</scope>
    <source>
        <strain evidence="1 2">HB172198</strain>
    </source>
</reference>
<dbReference type="RefSeq" id="WP_138224787.1">
    <property type="nucleotide sequence ID" value="NZ_CP040396.1"/>
</dbReference>
<keyword evidence="2" id="KW-1185">Reference proteome</keyword>
<name>A0A4P8XHA9_9BACL</name>
<dbReference type="SUPFAM" id="SSF49785">
    <property type="entry name" value="Galactose-binding domain-like"/>
    <property type="match status" value="1"/>
</dbReference>
<evidence type="ECO:0000313" key="2">
    <source>
        <dbReference type="Proteomes" id="UP000300879"/>
    </source>
</evidence>
<dbReference type="EMBL" id="CP040396">
    <property type="protein sequence ID" value="QCT01698.1"/>
    <property type="molecule type" value="Genomic_DNA"/>
</dbReference>
<dbReference type="Gene3D" id="2.60.120.260">
    <property type="entry name" value="Galactose-binding domain-like"/>
    <property type="match status" value="1"/>
</dbReference>
<dbReference type="OrthoDB" id="5674083at2"/>
<dbReference type="Proteomes" id="UP000300879">
    <property type="component" value="Chromosome"/>
</dbReference>
<dbReference type="InterPro" id="IPR008979">
    <property type="entry name" value="Galactose-bd-like_sf"/>
</dbReference>
<organism evidence="1 2">
    <name type="scientific">Paenibacillus algicola</name>
    <dbReference type="NCBI Taxonomy" id="2565926"/>
    <lineage>
        <taxon>Bacteria</taxon>
        <taxon>Bacillati</taxon>
        <taxon>Bacillota</taxon>
        <taxon>Bacilli</taxon>
        <taxon>Bacillales</taxon>
        <taxon>Paenibacillaceae</taxon>
        <taxon>Paenibacillus</taxon>
    </lineage>
</organism>